<dbReference type="AlphaFoldDB" id="A0A9W9GY26"/>
<dbReference type="SMART" id="SM00747">
    <property type="entry name" value="CFEM"/>
    <property type="match status" value="1"/>
</dbReference>
<dbReference type="OrthoDB" id="4505683at2759"/>
<comment type="similarity">
    <text evidence="3">Belongs to the RBT5 family.</text>
</comment>
<keyword evidence="5" id="KW-0336">GPI-anchor</keyword>
<keyword evidence="9" id="KW-0408">Iron</keyword>
<evidence type="ECO:0000313" key="12">
    <source>
        <dbReference type="EMBL" id="KAJ5307535.1"/>
    </source>
</evidence>
<reference evidence="12" key="2">
    <citation type="journal article" date="2023" name="IMA Fungus">
        <title>Comparative genomic study of the Penicillium genus elucidates a diverse pangenome and 15 lateral gene transfer events.</title>
        <authorList>
            <person name="Petersen C."/>
            <person name="Sorensen T."/>
            <person name="Nielsen M.R."/>
            <person name="Sondergaard T.E."/>
            <person name="Sorensen J.L."/>
            <person name="Fitzpatrick D.A."/>
            <person name="Frisvad J.C."/>
            <person name="Nielsen K.L."/>
        </authorList>
    </citation>
    <scope>NUCLEOTIDE SEQUENCE</scope>
    <source>
        <strain evidence="12">IBT 21472</strain>
    </source>
</reference>
<sequence length="90" mass="9567">MRLSILVPLAALLSFSVAEFPDEDLSQCLIMCLSIGAGVAGCSSYVDSSCTCHSDAFRDAVGECLKKSCIQEDIDTAASLHKEVCGVYEQ</sequence>
<keyword evidence="9" id="KW-0349">Heme</keyword>
<dbReference type="GO" id="GO:0046872">
    <property type="term" value="F:metal ion binding"/>
    <property type="evidence" value="ECO:0007669"/>
    <property type="project" value="UniProtKB-UniRule"/>
</dbReference>
<evidence type="ECO:0000256" key="10">
    <source>
        <dbReference type="SAM" id="SignalP"/>
    </source>
</evidence>
<evidence type="ECO:0000256" key="4">
    <source>
        <dbReference type="ARBA" id="ARBA00022525"/>
    </source>
</evidence>
<comment type="caution">
    <text evidence="12">The sequence shown here is derived from an EMBL/GenBank/DDBJ whole genome shotgun (WGS) entry which is preliminary data.</text>
</comment>
<comment type="subcellular location">
    <subcellularLocation>
        <location evidence="1">Membrane</location>
        <topology evidence="1">Lipid-anchor</topology>
        <topology evidence="1">GPI-anchor</topology>
    </subcellularLocation>
    <subcellularLocation>
        <location evidence="2">Secreted</location>
    </subcellularLocation>
</comment>
<feature type="binding site" description="axial binding residue" evidence="9">
    <location>
        <position position="47"/>
    </location>
    <ligand>
        <name>heme</name>
        <dbReference type="ChEBI" id="CHEBI:30413"/>
    </ligand>
    <ligandPart>
        <name>Fe</name>
        <dbReference type="ChEBI" id="CHEBI:18248"/>
    </ligandPart>
</feature>
<protein>
    <recommendedName>
        <fullName evidence="11">CFEM domain-containing protein</fullName>
    </recommendedName>
</protein>
<feature type="chain" id="PRO_5041116220" description="CFEM domain-containing protein" evidence="10">
    <location>
        <begin position="19"/>
        <end position="90"/>
    </location>
</feature>
<dbReference type="GO" id="GO:0098552">
    <property type="term" value="C:side of membrane"/>
    <property type="evidence" value="ECO:0007669"/>
    <property type="project" value="UniProtKB-KW"/>
</dbReference>
<dbReference type="Pfam" id="PF05730">
    <property type="entry name" value="CFEM"/>
    <property type="match status" value="1"/>
</dbReference>
<dbReference type="InterPro" id="IPR008427">
    <property type="entry name" value="Extracellular_membr_CFEM_dom"/>
</dbReference>
<dbReference type="GO" id="GO:0005576">
    <property type="term" value="C:extracellular region"/>
    <property type="evidence" value="ECO:0007669"/>
    <property type="project" value="UniProtKB-SubCell"/>
</dbReference>
<dbReference type="Proteomes" id="UP001147746">
    <property type="component" value="Unassembled WGS sequence"/>
</dbReference>
<proteinExistence type="inferred from homology"/>
<evidence type="ECO:0000256" key="8">
    <source>
        <dbReference type="ARBA" id="ARBA00023288"/>
    </source>
</evidence>
<keyword evidence="9" id="KW-0479">Metal-binding</keyword>
<evidence type="ECO:0000256" key="7">
    <source>
        <dbReference type="ARBA" id="ARBA00023157"/>
    </source>
</evidence>
<gene>
    <name evidence="12" type="ORF">N7476_008191</name>
</gene>
<comment type="caution">
    <text evidence="9">Lacks conserved residue(s) required for the propagation of feature annotation.</text>
</comment>
<evidence type="ECO:0000256" key="3">
    <source>
        <dbReference type="ARBA" id="ARBA00010031"/>
    </source>
</evidence>
<evidence type="ECO:0000313" key="13">
    <source>
        <dbReference type="Proteomes" id="UP001147746"/>
    </source>
</evidence>
<evidence type="ECO:0000256" key="6">
    <source>
        <dbReference type="ARBA" id="ARBA00022729"/>
    </source>
</evidence>
<keyword evidence="5" id="KW-0325">Glycoprotein</keyword>
<keyword evidence="8" id="KW-0449">Lipoprotein</keyword>
<evidence type="ECO:0000259" key="11">
    <source>
        <dbReference type="PROSITE" id="PS52012"/>
    </source>
</evidence>
<keyword evidence="4" id="KW-0964">Secreted</keyword>
<feature type="signal peptide" evidence="10">
    <location>
        <begin position="1"/>
        <end position="18"/>
    </location>
</feature>
<evidence type="ECO:0000256" key="5">
    <source>
        <dbReference type="ARBA" id="ARBA00022622"/>
    </source>
</evidence>
<keyword evidence="13" id="KW-1185">Reference proteome</keyword>
<name>A0A9W9GY26_9EURO</name>
<feature type="domain" description="CFEM" evidence="11">
    <location>
        <begin position="1"/>
        <end position="90"/>
    </location>
</feature>
<keyword evidence="7 9" id="KW-1015">Disulfide bond</keyword>
<reference evidence="12" key="1">
    <citation type="submission" date="2022-12" db="EMBL/GenBank/DDBJ databases">
        <authorList>
            <person name="Petersen C."/>
        </authorList>
    </citation>
    <scope>NUCLEOTIDE SEQUENCE</scope>
    <source>
        <strain evidence="12">IBT 21472</strain>
    </source>
</reference>
<evidence type="ECO:0000256" key="2">
    <source>
        <dbReference type="ARBA" id="ARBA00004613"/>
    </source>
</evidence>
<dbReference type="EMBL" id="JAPZBO010000008">
    <property type="protein sequence ID" value="KAJ5307535.1"/>
    <property type="molecule type" value="Genomic_DNA"/>
</dbReference>
<keyword evidence="5" id="KW-0472">Membrane</keyword>
<feature type="disulfide bond" evidence="9">
    <location>
        <begin position="52"/>
        <end position="85"/>
    </location>
</feature>
<keyword evidence="6 10" id="KW-0732">Signal</keyword>
<evidence type="ECO:0000256" key="9">
    <source>
        <dbReference type="PROSITE-ProRule" id="PRU01356"/>
    </source>
</evidence>
<organism evidence="12 13">
    <name type="scientific">Penicillium atrosanguineum</name>
    <dbReference type="NCBI Taxonomy" id="1132637"/>
    <lineage>
        <taxon>Eukaryota</taxon>
        <taxon>Fungi</taxon>
        <taxon>Dikarya</taxon>
        <taxon>Ascomycota</taxon>
        <taxon>Pezizomycotina</taxon>
        <taxon>Eurotiomycetes</taxon>
        <taxon>Eurotiomycetidae</taxon>
        <taxon>Eurotiales</taxon>
        <taxon>Aspergillaceae</taxon>
        <taxon>Penicillium</taxon>
    </lineage>
</organism>
<accession>A0A9W9GY26</accession>
<dbReference type="PROSITE" id="PS52012">
    <property type="entry name" value="CFEM"/>
    <property type="match status" value="1"/>
</dbReference>
<evidence type="ECO:0000256" key="1">
    <source>
        <dbReference type="ARBA" id="ARBA00004589"/>
    </source>
</evidence>